<feature type="domain" description="SD-repeat containing protein B" evidence="7">
    <location>
        <begin position="1943"/>
        <end position="2033"/>
    </location>
</feature>
<sequence precursor="true">MKLAGLLAAVGFMAPAANAAVTATQVTTAADIGIGQDVNVTVDWTRTSAGGDTITVVIPAQLGANPPAPPAGCTYTAPNMVCSTTAGSSGTVTFPVRGVTAGGFNLTATGTSGPSAAFSGNVRNAGDLTVGKAMTVPASGSPLTGGNSTFRLTPNIAAGGNNVPVGGSIVITDNLPDSAATGFVATAINFGGPLTPSCTAVVTANSSRVLTCTYTAGGSAITAAQLNSSWIEVSGTTRSYGSFVNTASISSANTLYIDLAAGNNTTSLNYNTEPATDLAATISSSLSNSSASPSSGLSNQTITLGVTNNGPMASVAGAVVETIVPAGFTIGALPPGCTSVPASSLTIAPPVSGGTQTGTWNGTKVSCIAGALNVGVSASFVIPVTLDNVRRTGEYLPAVLTLPPGQDDGQPNNNSATRRYWMAPSAADLGLSKSKPAKVAPGQTISTTLTVTNRGPETVSWSASQPLRVVDWLDPREITNASVTATNGWVCTVTPASPRTDGANPAQTTQVSCELPVPGTMSVGQSRSFSFAHTIADAATLGPNPVTLTNIACTGSEVLRLLGLDATNGPQPADPEDAGATGGIAENGTNGQDCQAANGIGTTIEDVRVGIRKESSVDGTTWHDDVADAPTLAAADNDMHWRMTITTAAAQATIPNLQVKDVYNGLMRAIGQTPNYVTPNISFTYDLSQATGATHSCPASISGNPNSYGQGGSTVESGSTYEQTCNFSNVPAGATIVVTATLSRPLGAPTGQLNNTATLDSTNAFLKDLSGGNVMSDSARVLVLPRADVAMTSKTVTTSIPASGGNNPMASVGETVLFTLVARNQGQDHIAAGNFRITDSLFTGAATLATPAFEVLEVKPADAAKMSCAASNLASGSISCVNVTTISRHEVQTVTVRARVKKPPSYTGALGDKLYENVTNTAQVHLDNMCEYRFDGVANSSACGDANAQANNTASAVFDVTVPSFDLQQGKVPVFPAGQSEFRAGDDLRYRFSVRNAGPSIAENIEMTDTLTVPSGFSLVLQGTPQNMNAGAASAGYTLASKTVACTQASPNAATVCTFGTLDVNEEVNFELVFRPTGVSTAPVIFGNAVHVCADETNSYESSGKCTADPLQAGNNLAAINNVLFPSTDLEVVSKTAMVSPVDVGQAVPWQIVLRNNGISTSTQMRVVDTLPSGFEWIPGTAPGVGTATGGATLAAAGGTLAVQPGPPAPDAADVCYVSNGVASVTSATPVQQVTCHVNGNFPAGSGYTLTLHARPKAGVYAGPWLTDVDNHAAVQPGKDAANEDLAKDSNPNNNEQDGPVQVRNASIGGRVFIDQNNNGDTDAGDNGLANVSVRLTGTDVYGNAIDVTVTTDVNGDYVFNGLAPSDAAGYTINQDQSTVSGGYNNGLPQPNSTRTVRNGTSTGVTDKGSAGIVASGGVISGVVLGSGGQGVQFDFPEVTLYTLSGHVFLDKNVNDVRDPATDEPIAGATLELLELVGGDYVPVTGPTGTALTDANGFYKFVGLDPAKTYAVREVLPAGHLNRPSAVKPGTCGGAGCSAGSAQTGVAGDAPTTDRISGIRLTGNGENYDFGEQEGAEIHGRVFMDYDNDGVQNGSDGGIGGQTIELRNAGGTVVATTTTANDGTFSFTQLLPGTYTLHQPNQPAGTANGITTEGTVGGIATGTATGVTTTPSQITGITVAPGQKSLENLFAEIPTRSTIAGRVWMDNNDNGVIDTGEQGIGGITVELSGTDVNGNAVTRTTTTGNDGSYLFADLPAGTYAVTEPNQPPLTLNGKTVPGNIGGVPLAGATATGKATTPSAIGNIVLGENQHAVQNNFGEIPMNGSIAGRVWLDRNNDGVISVGENSIAGVTVRLTGTDAQGNPVVAEVRTDENGYYLFDGLAPGTYAVTEPEQPAGTFNGRTRAGSHGGDATAVTTTPSAISGIVLGANEHSVANNFGEIPPASIAGQVWYDDNDNGRIDAGETGIPGQEIVLEGVDDLGNPVRTTVVTDGDGRYHFPNLRPGRYKVTQPNQPPQTQSGQTVPGTTGGDGTPKSEPVSVISWLTLEPGIHSQSNNFGELNTDVPDLRVSKSVDPATLVTGSAATYRIVVRNAGLAATSGEYEVLDRLPQGVTLADVPTGDGWSCTGAAGDTRFSCRSSTVLAAGQSATAVISALVRVGADASAGTVNNAVLVAGGGEPESRRPTPEEQQALEGGDVGILPVCEAEVVHNACRLPSELVKAWPDVVVSKAADSAVFTVGQQASYLIRVRNIGERATDAEYVVSEHLPAGIVLSGLPAGDGWTCTGSAGERRFECASARELAAGATHPGAIKVPVDVLPEAVRQGTVNNAVVVSGGGEDPQRRPGEEQWKQFEETPGQLDLCDPQISQNLCRVPNEVQEAPEDTLLVISKRGDRAMAEIGDTVQYTIEVRHVSGSAARTVNIVDVLPRGFTYIDGTARVDGRVLDEPLGRPGPRLGFDLGPIAAGGQLVLTYRVRIGVGALQGDGINRAQAHGCSIPGGCIDPVGLNPLPGSTPSNHAQYRVRVTGGVFTDEACVLGKVFVDCNNNHVQDKEELGIPGVRLYFSDGTWLVSDSEGKYSYCGLPPNSHTLKVDPSTLPVGARLTTSSNRNLGDADSLFLDLKNGELHRADFVEGSCANPVLEQVKARRTQGEVRAPESEPGQSPLRFESKPVRAPQQATDTANQRPIVDPRPNPPPASAAQEVQP</sequence>
<dbReference type="InterPro" id="IPR013783">
    <property type="entry name" value="Ig-like_fold"/>
</dbReference>
<dbReference type="PANTHER" id="PTHR23303">
    <property type="entry name" value="CARBOXYPEPTIDASE REGULATORY REGION-CONTAINING"/>
    <property type="match status" value="1"/>
</dbReference>
<dbReference type="PATRIC" id="fig|128780.6.peg.3706"/>
<dbReference type="Pfam" id="PF17210">
    <property type="entry name" value="SdrD_B"/>
    <property type="match status" value="5"/>
</dbReference>
<reference evidence="8 9" key="1">
    <citation type="journal article" date="2015" name="Genome Announc.">
        <title>Complete Genome Sequencing of Stenotrophomonas acidaminiphila ZAC14D2_NAIMI4_2, a Multidrug-Resistant Strain Isolated from Sediments of a Polluted River in Mexico, Uncovers New Antibiotic Resistance Genes and a Novel Class-II Lasso Peptide Biosynthesis Gene Cluster.</title>
        <authorList>
            <person name="Vinuesa P."/>
            <person name="Ochoa-Sanchez L.E."/>
        </authorList>
    </citation>
    <scope>NUCLEOTIDE SEQUENCE [LARGE SCALE GENOMIC DNA]</scope>
    <source>
        <strain evidence="8 9">ZAC14D2_NAIMI4_2</strain>
    </source>
</reference>
<feature type="region of interest" description="Disordered" evidence="4">
    <location>
        <begin position="1380"/>
        <end position="1405"/>
    </location>
</feature>
<evidence type="ECO:0000256" key="3">
    <source>
        <dbReference type="ARBA" id="ARBA00022729"/>
    </source>
</evidence>
<evidence type="ECO:0000256" key="4">
    <source>
        <dbReference type="SAM" id="MobiDB-lite"/>
    </source>
</evidence>
<evidence type="ECO:0000256" key="1">
    <source>
        <dbReference type="ARBA" id="ARBA00004613"/>
    </source>
</evidence>
<accession>A0A0S1B4H7</accession>
<keyword evidence="8" id="KW-0378">Hydrolase</keyword>
<keyword evidence="8" id="KW-0121">Carboxypeptidase</keyword>
<feature type="domain" description="SD-repeat containing protein B" evidence="7">
    <location>
        <begin position="1824"/>
        <end position="1929"/>
    </location>
</feature>
<feature type="region of interest" description="Disordered" evidence="4">
    <location>
        <begin position="2000"/>
        <end position="2034"/>
    </location>
</feature>
<feature type="region of interest" description="Disordered" evidence="4">
    <location>
        <begin position="1543"/>
        <end position="1568"/>
    </location>
</feature>
<comment type="subcellular location">
    <subcellularLocation>
        <location evidence="1">Secreted</location>
    </subcellularLocation>
</comment>
<feature type="domain" description="SD-repeat containing protein B" evidence="7">
    <location>
        <begin position="1578"/>
        <end position="1655"/>
    </location>
</feature>
<evidence type="ECO:0000256" key="2">
    <source>
        <dbReference type="ARBA" id="ARBA00022525"/>
    </source>
</evidence>
<feature type="chain" id="PRO_5006588623" evidence="5">
    <location>
        <begin position="20"/>
        <end position="2701"/>
    </location>
</feature>
<evidence type="ECO:0000313" key="8">
    <source>
        <dbReference type="EMBL" id="ALJ29992.1"/>
    </source>
</evidence>
<evidence type="ECO:0000256" key="5">
    <source>
        <dbReference type="SAM" id="SignalP"/>
    </source>
</evidence>
<keyword evidence="8" id="KW-0645">Protease</keyword>
<feature type="domain" description="SD-repeat containing protein B" evidence="7">
    <location>
        <begin position="1306"/>
        <end position="1376"/>
    </location>
</feature>
<organism evidence="8 9">
    <name type="scientific">Stenotrophomonas acidaminiphila</name>
    <dbReference type="NCBI Taxonomy" id="128780"/>
    <lineage>
        <taxon>Bacteria</taxon>
        <taxon>Pseudomonadati</taxon>
        <taxon>Pseudomonadota</taxon>
        <taxon>Gammaproteobacteria</taxon>
        <taxon>Lysobacterales</taxon>
        <taxon>Lysobacteraceae</taxon>
        <taxon>Stenotrophomonas</taxon>
    </lineage>
</organism>
<feature type="domain" description="DUF11" evidence="6">
    <location>
        <begin position="2064"/>
        <end position="2172"/>
    </location>
</feature>
<dbReference type="KEGG" id="sacz:AOT14_36600"/>
<dbReference type="NCBIfam" id="TIGR01451">
    <property type="entry name" value="B_ant_repeat"/>
    <property type="match status" value="3"/>
</dbReference>
<protein>
    <submittedName>
        <fullName evidence="8">Carboxypeptidase regulatory-like domain protein</fullName>
    </submittedName>
</protein>
<dbReference type="Proteomes" id="UP000061010">
    <property type="component" value="Chromosome"/>
</dbReference>
<dbReference type="GO" id="GO:0005576">
    <property type="term" value="C:extracellular region"/>
    <property type="evidence" value="ECO:0007669"/>
    <property type="project" value="UniProtKB-SubCell"/>
</dbReference>
<dbReference type="InterPro" id="IPR051417">
    <property type="entry name" value="SDr/BOS_complex"/>
</dbReference>
<evidence type="ECO:0000259" key="6">
    <source>
        <dbReference type="Pfam" id="PF01345"/>
    </source>
</evidence>
<evidence type="ECO:0000259" key="7">
    <source>
        <dbReference type="Pfam" id="PF17210"/>
    </source>
</evidence>
<dbReference type="Pfam" id="PF01345">
    <property type="entry name" value="DUF11"/>
    <property type="match status" value="4"/>
</dbReference>
<evidence type="ECO:0000313" key="9">
    <source>
        <dbReference type="Proteomes" id="UP000061010"/>
    </source>
</evidence>
<dbReference type="InterPro" id="IPR047589">
    <property type="entry name" value="DUF11_rpt"/>
</dbReference>
<dbReference type="SUPFAM" id="SSF117074">
    <property type="entry name" value="Hypothetical protein PA1324"/>
    <property type="match status" value="7"/>
</dbReference>
<dbReference type="PANTHER" id="PTHR23303:SF15">
    <property type="entry name" value="COLOSSIN-A"/>
    <property type="match status" value="1"/>
</dbReference>
<feature type="domain" description="DUF11" evidence="6">
    <location>
        <begin position="2222"/>
        <end position="2338"/>
    </location>
</feature>
<keyword evidence="3 5" id="KW-0732">Signal</keyword>
<proteinExistence type="predicted"/>
<dbReference type="Gene3D" id="2.60.40.10">
    <property type="entry name" value="Immunoglobulins"/>
    <property type="match status" value="7"/>
</dbReference>
<keyword evidence="2" id="KW-0964">Secreted</keyword>
<name>A0A0S1B4H7_9GAMM</name>
<feature type="signal peptide" evidence="5">
    <location>
        <begin position="1"/>
        <end position="19"/>
    </location>
</feature>
<feature type="domain" description="DUF11" evidence="6">
    <location>
        <begin position="2383"/>
        <end position="2487"/>
    </location>
</feature>
<dbReference type="InterPro" id="IPR033764">
    <property type="entry name" value="Sdr_B"/>
</dbReference>
<feature type="compositionally biased region" description="Polar residues" evidence="4">
    <location>
        <begin position="2007"/>
        <end position="2017"/>
    </location>
</feature>
<feature type="region of interest" description="Disordered" evidence="4">
    <location>
        <begin position="2643"/>
        <end position="2701"/>
    </location>
</feature>
<gene>
    <name evidence="8" type="ORF">AOT14_36600</name>
</gene>
<dbReference type="InterPro" id="IPR001434">
    <property type="entry name" value="OmcB-like_DUF11"/>
</dbReference>
<feature type="domain" description="DUF11" evidence="6">
    <location>
        <begin position="1133"/>
        <end position="1202"/>
    </location>
</feature>
<feature type="domain" description="SD-repeat containing protein B" evidence="7">
    <location>
        <begin position="1699"/>
        <end position="1763"/>
    </location>
</feature>
<keyword evidence="9" id="KW-1185">Reference proteome</keyword>
<dbReference type="GO" id="GO:0004180">
    <property type="term" value="F:carboxypeptidase activity"/>
    <property type="evidence" value="ECO:0007669"/>
    <property type="project" value="UniProtKB-KW"/>
</dbReference>
<dbReference type="EMBL" id="CP012900">
    <property type="protein sequence ID" value="ALJ29992.1"/>
    <property type="molecule type" value="Genomic_DNA"/>
</dbReference>